<proteinExistence type="predicted"/>
<dbReference type="RefSeq" id="WP_140741716.1">
    <property type="nucleotide sequence ID" value="NZ_RCZM01000004.1"/>
</dbReference>
<sequence>MDLNALYHRTVEHWADVVVAVGEDQWDSPTPCSEWSVRDLVNHVTGEDLWTAALMDGGTIEEVGTRLDGDLLGDAPVASSIDAAKAATTSVATRLPQGGTVPLSFGDTDVAEYVWQLAADHLVHSWDLSAATGTERRLDPALVSGVAGWWADREEMYRSAGAVAPRAISHSGAQGDLLATFGRDSEWGPNHACAARFLRAFGAGDVDACLREMTPDCVFEATGPAPDGVRHEGADAVRAVWAQMFAETTDPAFTTEEQFVAGDRALFRWSYGWTGEDGTPGHVRGVDVVRFRDGLICEKLSYVKG</sequence>
<dbReference type="GO" id="GO:0046872">
    <property type="term" value="F:metal ion binding"/>
    <property type="evidence" value="ECO:0007669"/>
    <property type="project" value="InterPro"/>
</dbReference>
<dbReference type="Gene3D" id="1.20.120.450">
    <property type="entry name" value="dinb family like domain"/>
    <property type="match status" value="1"/>
</dbReference>
<feature type="domain" description="SnoaL-like" evidence="2">
    <location>
        <begin position="195"/>
        <end position="298"/>
    </location>
</feature>
<evidence type="ECO:0000313" key="3">
    <source>
        <dbReference type="EMBL" id="TPG16297.1"/>
    </source>
</evidence>
<dbReference type="Proteomes" id="UP000317722">
    <property type="component" value="Unassembled WGS sequence"/>
</dbReference>
<dbReference type="Pfam" id="PF11716">
    <property type="entry name" value="MDMPI_N"/>
    <property type="match status" value="1"/>
</dbReference>
<dbReference type="SUPFAM" id="SSF54427">
    <property type="entry name" value="NTF2-like"/>
    <property type="match status" value="1"/>
</dbReference>
<dbReference type="InterPro" id="IPR034660">
    <property type="entry name" value="DinB/YfiT-like"/>
</dbReference>
<dbReference type="SUPFAM" id="SSF109854">
    <property type="entry name" value="DinB/YfiT-like putative metalloenzymes"/>
    <property type="match status" value="1"/>
</dbReference>
<dbReference type="EMBL" id="RCZM01000004">
    <property type="protein sequence ID" value="TPG16297.1"/>
    <property type="molecule type" value="Genomic_DNA"/>
</dbReference>
<protein>
    <submittedName>
        <fullName evidence="3">TIGR03086 family protein</fullName>
    </submittedName>
</protein>
<evidence type="ECO:0000313" key="4">
    <source>
        <dbReference type="Proteomes" id="UP000317722"/>
    </source>
</evidence>
<dbReference type="InterPro" id="IPR032710">
    <property type="entry name" value="NTF2-like_dom_sf"/>
</dbReference>
<dbReference type="InterPro" id="IPR024344">
    <property type="entry name" value="MDMPI_metal-binding"/>
</dbReference>
<comment type="caution">
    <text evidence="3">The sequence shown here is derived from an EMBL/GenBank/DDBJ whole genome shotgun (WGS) entry which is preliminary data.</text>
</comment>
<keyword evidence="4" id="KW-1185">Reference proteome</keyword>
<feature type="domain" description="Mycothiol-dependent maleylpyruvate isomerase metal-binding" evidence="1">
    <location>
        <begin position="11"/>
        <end position="128"/>
    </location>
</feature>
<gene>
    <name evidence="3" type="ORF">EAH86_13975</name>
</gene>
<accession>A0A502CST6</accession>
<dbReference type="NCBIfam" id="TIGR03086">
    <property type="entry name" value="TIGR03086 family metal-binding protein"/>
    <property type="match status" value="1"/>
</dbReference>
<dbReference type="NCBIfam" id="TIGR03083">
    <property type="entry name" value="maleylpyruvate isomerase family mycothiol-dependent enzyme"/>
    <property type="match status" value="1"/>
</dbReference>
<dbReference type="OrthoDB" id="5185819at2"/>
<dbReference type="Pfam" id="PF12680">
    <property type="entry name" value="SnoaL_2"/>
    <property type="match status" value="1"/>
</dbReference>
<organism evidence="3 4">
    <name type="scientific">Pedococcus bigeumensis</name>
    <dbReference type="NCBI Taxonomy" id="433644"/>
    <lineage>
        <taxon>Bacteria</taxon>
        <taxon>Bacillati</taxon>
        <taxon>Actinomycetota</taxon>
        <taxon>Actinomycetes</taxon>
        <taxon>Micrococcales</taxon>
        <taxon>Intrasporangiaceae</taxon>
        <taxon>Pedococcus</taxon>
    </lineage>
</organism>
<reference evidence="3 4" key="1">
    <citation type="journal article" date="2019" name="Environ. Microbiol.">
        <title>Species interactions and distinct microbial communities in high Arctic permafrost affected cryosols are associated with the CH4 and CO2 gas fluxes.</title>
        <authorList>
            <person name="Altshuler I."/>
            <person name="Hamel J."/>
            <person name="Turney S."/>
            <person name="Magnuson E."/>
            <person name="Levesque R."/>
            <person name="Greer C."/>
            <person name="Whyte L.G."/>
        </authorList>
    </citation>
    <scope>NUCLEOTIDE SEQUENCE [LARGE SCALE GENOMIC DNA]</scope>
    <source>
        <strain evidence="3 4">S9.3A</strain>
    </source>
</reference>
<dbReference type="InterPro" id="IPR017520">
    <property type="entry name" value="CHP03086"/>
</dbReference>
<evidence type="ECO:0000259" key="1">
    <source>
        <dbReference type="Pfam" id="PF11716"/>
    </source>
</evidence>
<evidence type="ECO:0000259" key="2">
    <source>
        <dbReference type="Pfam" id="PF12680"/>
    </source>
</evidence>
<name>A0A502CST6_9MICO</name>
<dbReference type="Gene3D" id="3.10.450.50">
    <property type="match status" value="1"/>
</dbReference>
<dbReference type="InterPro" id="IPR037401">
    <property type="entry name" value="SnoaL-like"/>
</dbReference>
<dbReference type="AlphaFoldDB" id="A0A502CST6"/>
<dbReference type="InterPro" id="IPR017517">
    <property type="entry name" value="Maleyloyr_isom"/>
</dbReference>